<evidence type="ECO:0000256" key="1">
    <source>
        <dbReference type="ARBA" id="ARBA00023157"/>
    </source>
</evidence>
<dbReference type="STRING" id="136037.A0A067RC92"/>
<evidence type="ECO:0000259" key="3">
    <source>
        <dbReference type="PROSITE" id="PS01180"/>
    </source>
</evidence>
<accession>A0A067RC92</accession>
<name>A0A067RC92_ZOONE</name>
<dbReference type="Proteomes" id="UP000027135">
    <property type="component" value="Unassembled WGS sequence"/>
</dbReference>
<comment type="caution">
    <text evidence="2">Lacks conserved residue(s) required for the propagation of feature annotation.</text>
</comment>
<evidence type="ECO:0000313" key="5">
    <source>
        <dbReference type="Proteomes" id="UP000027135"/>
    </source>
</evidence>
<dbReference type="PANTHER" id="PTHR33236">
    <property type="entry name" value="INTRAFLAGELLAR TRANSPORT PROTEIN 122 FAMILY PROTEIN-RELATED"/>
    <property type="match status" value="1"/>
</dbReference>
<dbReference type="PROSITE" id="PS01180">
    <property type="entry name" value="CUB"/>
    <property type="match status" value="1"/>
</dbReference>
<dbReference type="InParanoid" id="A0A067RC92"/>
<dbReference type="eggNOG" id="ENOG502QWNF">
    <property type="taxonomic scope" value="Eukaryota"/>
</dbReference>
<reference evidence="4 5" key="1">
    <citation type="journal article" date="2014" name="Nat. Commun.">
        <title>Molecular traces of alternative social organization in a termite genome.</title>
        <authorList>
            <person name="Terrapon N."/>
            <person name="Li C."/>
            <person name="Robertson H.M."/>
            <person name="Ji L."/>
            <person name="Meng X."/>
            <person name="Booth W."/>
            <person name="Chen Z."/>
            <person name="Childers C.P."/>
            <person name="Glastad K.M."/>
            <person name="Gokhale K."/>
            <person name="Gowin J."/>
            <person name="Gronenberg W."/>
            <person name="Hermansen R.A."/>
            <person name="Hu H."/>
            <person name="Hunt B.G."/>
            <person name="Huylmans A.K."/>
            <person name="Khalil S.M."/>
            <person name="Mitchell R.D."/>
            <person name="Munoz-Torres M.C."/>
            <person name="Mustard J.A."/>
            <person name="Pan H."/>
            <person name="Reese J.T."/>
            <person name="Scharf M.E."/>
            <person name="Sun F."/>
            <person name="Vogel H."/>
            <person name="Xiao J."/>
            <person name="Yang W."/>
            <person name="Yang Z."/>
            <person name="Yang Z."/>
            <person name="Zhou J."/>
            <person name="Zhu J."/>
            <person name="Brent C.S."/>
            <person name="Elsik C.G."/>
            <person name="Goodisman M.A."/>
            <person name="Liberles D.A."/>
            <person name="Roe R.M."/>
            <person name="Vargo E.L."/>
            <person name="Vilcinskas A."/>
            <person name="Wang J."/>
            <person name="Bornberg-Bauer E."/>
            <person name="Korb J."/>
            <person name="Zhang G."/>
            <person name="Liebig J."/>
        </authorList>
    </citation>
    <scope>NUCLEOTIDE SEQUENCE [LARGE SCALE GENOMIC DNA]</scope>
    <source>
        <tissue evidence="4">Whole organism</tissue>
    </source>
</reference>
<dbReference type="SUPFAM" id="SSF49854">
    <property type="entry name" value="Spermadhesin, CUB domain"/>
    <property type="match status" value="1"/>
</dbReference>
<dbReference type="PANTHER" id="PTHR33236:SF5">
    <property type="entry name" value="CUB DOMAIN-CONTAINING PROTEIN"/>
    <property type="match status" value="1"/>
</dbReference>
<keyword evidence="5" id="KW-1185">Reference proteome</keyword>
<proteinExistence type="predicted"/>
<feature type="domain" description="CUB" evidence="3">
    <location>
        <begin position="55"/>
        <end position="173"/>
    </location>
</feature>
<dbReference type="InterPro" id="IPR035914">
    <property type="entry name" value="Sperma_CUB_dom_sf"/>
</dbReference>
<feature type="non-terminal residue" evidence="4">
    <location>
        <position position="1"/>
    </location>
</feature>
<evidence type="ECO:0000313" key="4">
    <source>
        <dbReference type="EMBL" id="KDR21501.1"/>
    </source>
</evidence>
<dbReference type="Gene3D" id="2.60.120.290">
    <property type="entry name" value="Spermadhesin, CUB domain"/>
    <property type="match status" value="1"/>
</dbReference>
<protein>
    <recommendedName>
        <fullName evidence="3">CUB domain-containing protein</fullName>
    </recommendedName>
</protein>
<dbReference type="OMA" id="NTKYGIC"/>
<dbReference type="EMBL" id="KK852550">
    <property type="protein sequence ID" value="KDR21501.1"/>
    <property type="molecule type" value="Genomic_DNA"/>
</dbReference>
<dbReference type="InterPro" id="IPR058698">
    <property type="entry name" value="CUB_metazoa"/>
</dbReference>
<evidence type="ECO:0000256" key="2">
    <source>
        <dbReference type="PROSITE-ProRule" id="PRU00059"/>
    </source>
</evidence>
<dbReference type="Pfam" id="PF00431">
    <property type="entry name" value="CUB"/>
    <property type="match status" value="1"/>
</dbReference>
<dbReference type="InterPro" id="IPR000859">
    <property type="entry name" value="CUB_dom"/>
</dbReference>
<dbReference type="Pfam" id="PF26080">
    <property type="entry name" value="CUB_animal"/>
    <property type="match status" value="1"/>
</dbReference>
<dbReference type="AlphaFoldDB" id="A0A067RC92"/>
<keyword evidence="1" id="KW-1015">Disulfide bond</keyword>
<organism evidence="4 5">
    <name type="scientific">Zootermopsis nevadensis</name>
    <name type="common">Dampwood termite</name>
    <dbReference type="NCBI Taxonomy" id="136037"/>
    <lineage>
        <taxon>Eukaryota</taxon>
        <taxon>Metazoa</taxon>
        <taxon>Ecdysozoa</taxon>
        <taxon>Arthropoda</taxon>
        <taxon>Hexapoda</taxon>
        <taxon>Insecta</taxon>
        <taxon>Pterygota</taxon>
        <taxon>Neoptera</taxon>
        <taxon>Polyneoptera</taxon>
        <taxon>Dictyoptera</taxon>
        <taxon>Blattodea</taxon>
        <taxon>Blattoidea</taxon>
        <taxon>Termitoidae</taxon>
        <taxon>Termopsidae</taxon>
        <taxon>Zootermopsis</taxon>
    </lineage>
</organism>
<gene>
    <name evidence="4" type="ORF">L798_02965</name>
</gene>
<sequence length="337" mass="36804">FSFFNVIRFRNVQCTGTNHHLGTCYSRQECTSLQGTASGSCARNWGVCCIIQKSCAATTSLNFTYFTNPEYPRAYTSSARCSITVSKCNSNICQLRVDLFELTLTQPNAEGACNVEHLDITGGASSVPVICGDNSNQHVYVDFQEDNAPIQISIRSTSAATTSHKWNIGLTQIECSSSERAPAGALMYYRELQGTVKSFNYGTSIDMDRTRQIINTNYGVFVRAASGYCSIEWTQTSGDLYSFTMTRGTDAILPSDLGTAAVAESGIDCTTDFIVIPNPFQNAMSLNTDRFCGNALLPTTTSAKPFVLTVVTNAAELPDQDNENRGFSLNYRQIPCT</sequence>